<dbReference type="InterPro" id="IPR000182">
    <property type="entry name" value="GNAT_dom"/>
</dbReference>
<evidence type="ECO:0000313" key="2">
    <source>
        <dbReference type="EMBL" id="SDF03706.1"/>
    </source>
</evidence>
<dbReference type="CDD" id="cd04301">
    <property type="entry name" value="NAT_SF"/>
    <property type="match status" value="1"/>
</dbReference>
<dbReference type="InterPro" id="IPR016181">
    <property type="entry name" value="Acyl_CoA_acyltransferase"/>
</dbReference>
<proteinExistence type="predicted"/>
<organism evidence="2 3">
    <name type="scientific">Phytopseudomonas seleniipraecipitans</name>
    <dbReference type="NCBI Taxonomy" id="640205"/>
    <lineage>
        <taxon>Bacteria</taxon>
        <taxon>Pseudomonadati</taxon>
        <taxon>Pseudomonadota</taxon>
        <taxon>Gammaproteobacteria</taxon>
        <taxon>Pseudomonadales</taxon>
        <taxon>Pseudomonadaceae</taxon>
        <taxon>Phytopseudomonas</taxon>
    </lineage>
</organism>
<name>A0A1G7HTS2_9GAMM</name>
<feature type="domain" description="N-acetyltransferase" evidence="1">
    <location>
        <begin position="28"/>
        <end position="175"/>
    </location>
</feature>
<reference evidence="2 3" key="1">
    <citation type="submission" date="2016-10" db="EMBL/GenBank/DDBJ databases">
        <authorList>
            <person name="de Groot N.N."/>
        </authorList>
    </citation>
    <scope>NUCLEOTIDE SEQUENCE [LARGE SCALE GENOMIC DNA]</scope>
    <source>
        <strain evidence="2 3">LMG 25475</strain>
    </source>
</reference>
<accession>A0A1G7HTS2</accession>
<dbReference type="SUPFAM" id="SSF55729">
    <property type="entry name" value="Acyl-CoA N-acyltransferases (Nat)"/>
    <property type="match status" value="1"/>
</dbReference>
<dbReference type="AlphaFoldDB" id="A0A1G7HTS2"/>
<dbReference type="Proteomes" id="UP000243378">
    <property type="component" value="Unassembled WGS sequence"/>
</dbReference>
<dbReference type="Pfam" id="PF00583">
    <property type="entry name" value="Acetyltransf_1"/>
    <property type="match status" value="1"/>
</dbReference>
<dbReference type="EMBL" id="FNBM01000001">
    <property type="protein sequence ID" value="SDF03706.1"/>
    <property type="molecule type" value="Genomic_DNA"/>
</dbReference>
<protein>
    <submittedName>
        <fullName evidence="2">Acetyltransferase (GNAT) family protein</fullName>
    </submittedName>
</protein>
<keyword evidence="2" id="KW-0808">Transferase</keyword>
<dbReference type="GO" id="GO:0016747">
    <property type="term" value="F:acyltransferase activity, transferring groups other than amino-acyl groups"/>
    <property type="evidence" value="ECO:0007669"/>
    <property type="project" value="InterPro"/>
</dbReference>
<dbReference type="STRING" id="640205.SAMN05216381_0777"/>
<dbReference type="OrthoDB" id="7003280at2"/>
<dbReference type="Gene3D" id="3.40.630.30">
    <property type="match status" value="1"/>
</dbReference>
<dbReference type="PROSITE" id="PS51186">
    <property type="entry name" value="GNAT"/>
    <property type="match status" value="1"/>
</dbReference>
<evidence type="ECO:0000259" key="1">
    <source>
        <dbReference type="PROSITE" id="PS51186"/>
    </source>
</evidence>
<gene>
    <name evidence="2" type="ORF">SAMN05216381_0777</name>
</gene>
<dbReference type="RefSeq" id="WP_092364829.1">
    <property type="nucleotide sequence ID" value="NZ_FNBM01000001.1"/>
</dbReference>
<sequence length="230" mass="25744">MFTLVHLDTTPPESLKSQVLQMVVDYFSDISPVSLTPSNPLYQLYQYVIGFEVHLYLQAMNGEPASPTQLILALDDEDPAVVLGFALYLPSADDAEACTLAYLAVQASHRRKGVARAMLQQIIERHPHVELACSTGQVPTFEALGFQVLAAQGPQVSMNTRDYRSDGMVAVQDLEPIYQSTEVRQIHAYLLKQHGKKAMTEAEKKRDRLLDQMTYQAQQLVSERLTPTIH</sequence>
<evidence type="ECO:0000313" key="3">
    <source>
        <dbReference type="Proteomes" id="UP000243378"/>
    </source>
</evidence>